<dbReference type="PANTHER" id="PTHR47235:SF1">
    <property type="entry name" value="BLR6548 PROTEIN"/>
    <property type="match status" value="1"/>
</dbReference>
<dbReference type="EMBL" id="JAAMPJ010000001">
    <property type="protein sequence ID" value="NGY58267.1"/>
    <property type="molecule type" value="Genomic_DNA"/>
</dbReference>
<sequence length="403" mass="42416">MAAVLLAACGEESGDSANSNGSFRGGPGVTQDKIFLGVLSDLSGPFASGGKNVTEGNQLFVDKVNAEGGICGRKVELIVRDHAFDTEKGKKEYLSLEPEVLGFVQLVGAQIAESIEDDMLHQQILMAPTSWKSALLDNPYMMVVGATYKVDVMNGIEHLMREGLLSRGDTVGHLHISDEAEYGDDALSGSSFAVAQLGLNLTKASLKNADPDMSPGMAALKQAGVKAVVLSTNPRQTASAVAAAAQLGLTVPIIINNPGFAPELLQGQLATVMERQVFVLSSVAPFDSAIAGPRQVAAAYRSTYPQGVPSMAVNYGYLVGLSFGSVLQRACDHKDFSREGVLKAFREVESVESGGMSSPLRFSITGRPSATRTFVLRPDSTVSGGLSIAANLFESEVSRKAGR</sequence>
<dbReference type="AlphaFoldDB" id="A0A7C9RN30"/>
<keyword evidence="2" id="KW-0732">Signal</keyword>
<evidence type="ECO:0000313" key="4">
    <source>
        <dbReference type="EMBL" id="NGY58267.1"/>
    </source>
</evidence>
<reference evidence="4 5" key="1">
    <citation type="submission" date="2020-03" db="EMBL/GenBank/DDBJ databases">
        <title>Isolation and identification of active actinomycetes.</title>
        <authorList>
            <person name="Sun X."/>
        </authorList>
    </citation>
    <scope>NUCLEOTIDE SEQUENCE [LARGE SCALE GENOMIC DNA]</scope>
    <source>
        <strain evidence="4 5">NEAU-D13</strain>
    </source>
</reference>
<evidence type="ECO:0000313" key="5">
    <source>
        <dbReference type="Proteomes" id="UP000481360"/>
    </source>
</evidence>
<dbReference type="Proteomes" id="UP000481360">
    <property type="component" value="Unassembled WGS sequence"/>
</dbReference>
<evidence type="ECO:0000256" key="2">
    <source>
        <dbReference type="ARBA" id="ARBA00022729"/>
    </source>
</evidence>
<dbReference type="Pfam" id="PF13458">
    <property type="entry name" value="Peripla_BP_6"/>
    <property type="match status" value="1"/>
</dbReference>
<accession>A0A7C9RN30</accession>
<comment type="caution">
    <text evidence="4">The sequence shown here is derived from an EMBL/GenBank/DDBJ whole genome shotgun (WGS) entry which is preliminary data.</text>
</comment>
<organism evidence="4 5">
    <name type="scientific">Lentzea alba</name>
    <dbReference type="NCBI Taxonomy" id="2714351"/>
    <lineage>
        <taxon>Bacteria</taxon>
        <taxon>Bacillati</taxon>
        <taxon>Actinomycetota</taxon>
        <taxon>Actinomycetes</taxon>
        <taxon>Pseudonocardiales</taxon>
        <taxon>Pseudonocardiaceae</taxon>
        <taxon>Lentzea</taxon>
    </lineage>
</organism>
<keyword evidence="5" id="KW-1185">Reference proteome</keyword>
<dbReference type="RefSeq" id="WP_166044266.1">
    <property type="nucleotide sequence ID" value="NZ_JAAMPJ010000001.1"/>
</dbReference>
<dbReference type="InterPro" id="IPR028081">
    <property type="entry name" value="Leu-bd"/>
</dbReference>
<dbReference type="SUPFAM" id="SSF53822">
    <property type="entry name" value="Periplasmic binding protein-like I"/>
    <property type="match status" value="1"/>
</dbReference>
<protein>
    <submittedName>
        <fullName evidence="4">ABC transporter substrate-binding protein</fullName>
    </submittedName>
</protein>
<gene>
    <name evidence="4" type="ORF">G7043_04885</name>
</gene>
<dbReference type="PANTHER" id="PTHR47235">
    <property type="entry name" value="BLR6548 PROTEIN"/>
    <property type="match status" value="1"/>
</dbReference>
<dbReference type="Gene3D" id="3.40.50.2300">
    <property type="match status" value="2"/>
</dbReference>
<comment type="similarity">
    <text evidence="1">Belongs to the leucine-binding protein family.</text>
</comment>
<feature type="domain" description="Leucine-binding protein" evidence="3">
    <location>
        <begin position="34"/>
        <end position="361"/>
    </location>
</feature>
<dbReference type="InterPro" id="IPR028082">
    <property type="entry name" value="Peripla_BP_I"/>
</dbReference>
<name>A0A7C9RN30_9PSEU</name>
<proteinExistence type="inferred from homology"/>
<evidence type="ECO:0000259" key="3">
    <source>
        <dbReference type="Pfam" id="PF13458"/>
    </source>
</evidence>
<evidence type="ECO:0000256" key="1">
    <source>
        <dbReference type="ARBA" id="ARBA00010062"/>
    </source>
</evidence>